<dbReference type="PROSITE" id="PS51471">
    <property type="entry name" value="FE2OG_OXY"/>
    <property type="match status" value="1"/>
</dbReference>
<evidence type="ECO:0000259" key="6">
    <source>
        <dbReference type="PROSITE" id="PS51471"/>
    </source>
</evidence>
<organism evidence="7 8">
    <name type="scientific">Dendrobium nobile</name>
    <name type="common">Orchid</name>
    <dbReference type="NCBI Taxonomy" id="94219"/>
    <lineage>
        <taxon>Eukaryota</taxon>
        <taxon>Viridiplantae</taxon>
        <taxon>Streptophyta</taxon>
        <taxon>Embryophyta</taxon>
        <taxon>Tracheophyta</taxon>
        <taxon>Spermatophyta</taxon>
        <taxon>Magnoliopsida</taxon>
        <taxon>Liliopsida</taxon>
        <taxon>Asparagales</taxon>
        <taxon>Orchidaceae</taxon>
        <taxon>Epidendroideae</taxon>
        <taxon>Malaxideae</taxon>
        <taxon>Dendrobiinae</taxon>
        <taxon>Dendrobium</taxon>
    </lineage>
</organism>
<accession>A0A8T3BW81</accession>
<dbReference type="SUPFAM" id="SSF51197">
    <property type="entry name" value="Clavaminate synthase-like"/>
    <property type="match status" value="1"/>
</dbReference>
<dbReference type="OrthoDB" id="288590at2759"/>
<keyword evidence="4 5" id="KW-0408">Iron</keyword>
<evidence type="ECO:0000256" key="2">
    <source>
        <dbReference type="ARBA" id="ARBA00022723"/>
    </source>
</evidence>
<dbReference type="InterPro" id="IPR005123">
    <property type="entry name" value="Oxoglu/Fe-dep_dioxygenase_dom"/>
</dbReference>
<dbReference type="EMBL" id="JAGYWB010000006">
    <property type="protein sequence ID" value="KAI0519877.1"/>
    <property type="molecule type" value="Genomic_DNA"/>
</dbReference>
<comment type="caution">
    <text evidence="7">The sequence shown here is derived from an EMBL/GenBank/DDBJ whole genome shotgun (WGS) entry which is preliminary data.</text>
</comment>
<evidence type="ECO:0000313" key="8">
    <source>
        <dbReference type="Proteomes" id="UP000829196"/>
    </source>
</evidence>
<keyword evidence="3 5" id="KW-0560">Oxidoreductase</keyword>
<dbReference type="Proteomes" id="UP000829196">
    <property type="component" value="Unassembled WGS sequence"/>
</dbReference>
<evidence type="ECO:0000256" key="3">
    <source>
        <dbReference type="ARBA" id="ARBA00023002"/>
    </source>
</evidence>
<dbReference type="InterPro" id="IPR026992">
    <property type="entry name" value="DIOX_N"/>
</dbReference>
<sequence>MDCLSDWPEPAVRVQSLSDSGTTILPPQYIKPSDQRPTEANSHSDFNIPIVDLGVGTDAKVVAVAVSEACKKWGFLQVVNHGVSLELLHRTRELWRGFFHLPMETKEAYANSPKTYEGYGSRVGIEKGALLDWGDYFFLHFFPQGLKSHENWRALPASLRETVDEYGREVTKLCVRIMGMLSLGLGLEEERMKRAFGGEEAGVCMRVNYYPKCPQPELALGLSSHSDPGGITVLLPDDKVQGLQVKHRGVWVTVQPMANAFIINVGDQVQVLSNATCCSVEHRVLVNSEAERLSLATFYNPKSDLLLGPIKELVGPGQPTLYQPMTFDQYRQHVRKRGLHGKSQVESLKAVDHGPSSCNMIGPSITLG</sequence>
<evidence type="ECO:0000256" key="5">
    <source>
        <dbReference type="RuleBase" id="RU003682"/>
    </source>
</evidence>
<dbReference type="FunFam" id="2.60.120.330:FF:000079">
    <property type="entry name" value="Protein SRG1"/>
    <property type="match status" value="1"/>
</dbReference>
<gene>
    <name evidence="7" type="ORF">KFK09_007338</name>
</gene>
<evidence type="ECO:0000256" key="4">
    <source>
        <dbReference type="ARBA" id="ARBA00023004"/>
    </source>
</evidence>
<dbReference type="Pfam" id="PF03171">
    <property type="entry name" value="2OG-FeII_Oxy"/>
    <property type="match status" value="1"/>
</dbReference>
<comment type="similarity">
    <text evidence="1 5">Belongs to the iron/ascorbate-dependent oxidoreductase family.</text>
</comment>
<dbReference type="GO" id="GO:0016491">
    <property type="term" value="F:oxidoreductase activity"/>
    <property type="evidence" value="ECO:0007669"/>
    <property type="project" value="UniProtKB-KW"/>
</dbReference>
<feature type="domain" description="Fe2OG dioxygenase" evidence="6">
    <location>
        <begin position="200"/>
        <end position="301"/>
    </location>
</feature>
<dbReference type="Gene3D" id="2.60.120.330">
    <property type="entry name" value="B-lactam Antibiotic, Isopenicillin N Synthase, Chain"/>
    <property type="match status" value="1"/>
</dbReference>
<dbReference type="InterPro" id="IPR027443">
    <property type="entry name" value="IPNS-like_sf"/>
</dbReference>
<name>A0A8T3BW81_DENNO</name>
<protein>
    <recommendedName>
        <fullName evidence="6">Fe2OG dioxygenase domain-containing protein</fullName>
    </recommendedName>
</protein>
<proteinExistence type="inferred from homology"/>
<dbReference type="AlphaFoldDB" id="A0A8T3BW81"/>
<dbReference type="PANTHER" id="PTHR47991">
    <property type="entry name" value="OXOGLUTARATE/IRON-DEPENDENT DIOXYGENASE"/>
    <property type="match status" value="1"/>
</dbReference>
<dbReference type="Pfam" id="PF14226">
    <property type="entry name" value="DIOX_N"/>
    <property type="match status" value="1"/>
</dbReference>
<dbReference type="SMR" id="A0A8T3BW81"/>
<keyword evidence="2 5" id="KW-0479">Metal-binding</keyword>
<keyword evidence="8" id="KW-1185">Reference proteome</keyword>
<dbReference type="InterPro" id="IPR050295">
    <property type="entry name" value="Plant_2OG-oxidoreductases"/>
</dbReference>
<dbReference type="InterPro" id="IPR044861">
    <property type="entry name" value="IPNS-like_FE2OG_OXY"/>
</dbReference>
<reference evidence="7" key="1">
    <citation type="journal article" date="2022" name="Front. Genet.">
        <title>Chromosome-Scale Assembly of the Dendrobium nobile Genome Provides Insights Into the Molecular Mechanism of the Biosynthesis of the Medicinal Active Ingredient of Dendrobium.</title>
        <authorList>
            <person name="Xu Q."/>
            <person name="Niu S.-C."/>
            <person name="Li K.-L."/>
            <person name="Zheng P.-J."/>
            <person name="Zhang X.-J."/>
            <person name="Jia Y."/>
            <person name="Liu Y."/>
            <person name="Niu Y.-X."/>
            <person name="Yu L.-H."/>
            <person name="Chen D.-F."/>
            <person name="Zhang G.-Q."/>
        </authorList>
    </citation>
    <scope>NUCLEOTIDE SEQUENCE</scope>
    <source>
        <tissue evidence="7">Leaf</tissue>
    </source>
</reference>
<dbReference type="GO" id="GO:0046872">
    <property type="term" value="F:metal ion binding"/>
    <property type="evidence" value="ECO:0007669"/>
    <property type="project" value="UniProtKB-KW"/>
</dbReference>
<evidence type="ECO:0000256" key="1">
    <source>
        <dbReference type="ARBA" id="ARBA00008056"/>
    </source>
</evidence>
<evidence type="ECO:0000313" key="7">
    <source>
        <dbReference type="EMBL" id="KAI0519877.1"/>
    </source>
</evidence>